<evidence type="ECO:0000313" key="1">
    <source>
        <dbReference type="EMBL" id="UXI82916.1"/>
    </source>
</evidence>
<protein>
    <submittedName>
        <fullName evidence="1">Uncharacterized protein</fullName>
    </submittedName>
</protein>
<dbReference type="RefSeq" id="WP_127445391.1">
    <property type="nucleotide sequence ID" value="NZ_CP104697.1"/>
</dbReference>
<proteinExistence type="predicted"/>
<keyword evidence="2" id="KW-1185">Reference proteome</keyword>
<dbReference type="Proteomes" id="UP001064390">
    <property type="component" value="Chromosome"/>
</dbReference>
<accession>A0ABY6C4P5</accession>
<dbReference type="EMBL" id="CP104697">
    <property type="protein sequence ID" value="UXI82916.1"/>
    <property type="molecule type" value="Genomic_DNA"/>
</dbReference>
<reference evidence="1" key="1">
    <citation type="submission" date="2022-09" db="EMBL/GenBank/DDBJ databases">
        <title>Streptomyces vinaceusdrappus strain AC-40.</title>
        <authorList>
            <person name="Sedeek A.M."/>
            <person name="Salah I."/>
            <person name="Kamel H.L."/>
            <person name="Soltan M.A."/>
            <person name="Elsayed T.R."/>
        </authorList>
    </citation>
    <scope>NUCLEOTIDE SEQUENCE</scope>
    <source>
        <strain evidence="1">AC-40</strain>
    </source>
</reference>
<gene>
    <name evidence="1" type="ORF">N6Q81_35135</name>
</gene>
<name>A0ABY6C4P5_9ACTN</name>
<evidence type="ECO:0000313" key="2">
    <source>
        <dbReference type="Proteomes" id="UP001064390"/>
    </source>
</evidence>
<sequence>MDETPSRNFDDFAAPQDAADAIIDEVLRRRLDIQADRRKTRYRQRFEYRRPRLDENYSITQGVAEIEEAALCLALGHVLGTGAIGQPEKFIQESILRRYVRPFTECEDVLAGSDSTDGE</sequence>
<organism evidence="1 2">
    <name type="scientific">Streptomyces vinaceusdrappus</name>
    <dbReference type="NCBI Taxonomy" id="67376"/>
    <lineage>
        <taxon>Bacteria</taxon>
        <taxon>Bacillati</taxon>
        <taxon>Actinomycetota</taxon>
        <taxon>Actinomycetes</taxon>
        <taxon>Kitasatosporales</taxon>
        <taxon>Streptomycetaceae</taxon>
        <taxon>Streptomyces</taxon>
        <taxon>Streptomyces rochei group</taxon>
    </lineage>
</organism>